<dbReference type="InterPro" id="IPR018060">
    <property type="entry name" value="HTH_AraC"/>
</dbReference>
<dbReference type="InterPro" id="IPR050204">
    <property type="entry name" value="AraC_XylS_family_regulators"/>
</dbReference>
<dbReference type="RefSeq" id="WP_195052439.1">
    <property type="nucleotide sequence ID" value="NZ_JADLQM010000006.1"/>
</dbReference>
<feature type="compositionally biased region" description="Basic and acidic residues" evidence="4">
    <location>
        <begin position="305"/>
        <end position="315"/>
    </location>
</feature>
<evidence type="ECO:0000313" key="6">
    <source>
        <dbReference type="EMBL" id="VFA97771.1"/>
    </source>
</evidence>
<accession>A0A4U8VW87</accession>
<dbReference type="PROSITE" id="PS00041">
    <property type="entry name" value="HTH_ARAC_FAMILY_1"/>
    <property type="match status" value="1"/>
</dbReference>
<evidence type="ECO:0000256" key="1">
    <source>
        <dbReference type="ARBA" id="ARBA00023015"/>
    </source>
</evidence>
<dbReference type="InterPro" id="IPR019793">
    <property type="entry name" value="Peroxidases_heam-ligand_BS"/>
</dbReference>
<organism evidence="6 7">
    <name type="scientific">Nocardia cyriacigeorgica</name>
    <dbReference type="NCBI Taxonomy" id="135487"/>
    <lineage>
        <taxon>Bacteria</taxon>
        <taxon>Bacillati</taxon>
        <taxon>Actinomycetota</taxon>
        <taxon>Actinomycetes</taxon>
        <taxon>Mycobacteriales</taxon>
        <taxon>Nocardiaceae</taxon>
        <taxon>Nocardia</taxon>
    </lineage>
</organism>
<evidence type="ECO:0000256" key="2">
    <source>
        <dbReference type="ARBA" id="ARBA00023125"/>
    </source>
</evidence>
<evidence type="ECO:0000256" key="4">
    <source>
        <dbReference type="SAM" id="MobiDB-lite"/>
    </source>
</evidence>
<dbReference type="Pfam" id="PF14525">
    <property type="entry name" value="AraC_binding_2"/>
    <property type="match status" value="1"/>
</dbReference>
<dbReference type="InterPro" id="IPR009057">
    <property type="entry name" value="Homeodomain-like_sf"/>
</dbReference>
<dbReference type="Gene3D" id="1.10.10.60">
    <property type="entry name" value="Homeodomain-like"/>
    <property type="match status" value="1"/>
</dbReference>
<reference evidence="6 7" key="1">
    <citation type="submission" date="2019-02" db="EMBL/GenBank/DDBJ databases">
        <authorList>
            <consortium name="Pathogen Informatics"/>
        </authorList>
    </citation>
    <scope>NUCLEOTIDE SEQUENCE [LARGE SCALE GENOMIC DNA]</scope>
    <source>
        <strain evidence="6 7">3012STDY6756504</strain>
    </source>
</reference>
<dbReference type="EMBL" id="LR215973">
    <property type="protein sequence ID" value="VFA97771.1"/>
    <property type="molecule type" value="Genomic_DNA"/>
</dbReference>
<feature type="domain" description="HTH araC/xylS-type" evidence="5">
    <location>
        <begin position="208"/>
        <end position="306"/>
    </location>
</feature>
<gene>
    <name evidence="6" type="primary">rhaS_2</name>
    <name evidence="6" type="ORF">NCTC10797_01535</name>
</gene>
<dbReference type="InterPro" id="IPR018062">
    <property type="entry name" value="HTH_AraC-typ_CS"/>
</dbReference>
<dbReference type="PANTHER" id="PTHR46796:SF6">
    <property type="entry name" value="ARAC SUBFAMILY"/>
    <property type="match status" value="1"/>
</dbReference>
<dbReference type="PANTHER" id="PTHR46796">
    <property type="entry name" value="HTH-TYPE TRANSCRIPTIONAL ACTIVATOR RHAS-RELATED"/>
    <property type="match status" value="1"/>
</dbReference>
<dbReference type="PROSITE" id="PS01124">
    <property type="entry name" value="HTH_ARAC_FAMILY_2"/>
    <property type="match status" value="1"/>
</dbReference>
<dbReference type="Proteomes" id="UP000290439">
    <property type="component" value="Chromosome"/>
</dbReference>
<dbReference type="PROSITE" id="PS00435">
    <property type="entry name" value="PEROXIDASE_1"/>
    <property type="match status" value="1"/>
</dbReference>
<dbReference type="GO" id="GO:0043565">
    <property type="term" value="F:sequence-specific DNA binding"/>
    <property type="evidence" value="ECO:0007669"/>
    <property type="project" value="InterPro"/>
</dbReference>
<evidence type="ECO:0000259" key="5">
    <source>
        <dbReference type="PROSITE" id="PS01124"/>
    </source>
</evidence>
<evidence type="ECO:0000313" key="7">
    <source>
        <dbReference type="Proteomes" id="UP000290439"/>
    </source>
</evidence>
<protein>
    <submittedName>
        <fullName evidence="6">L-rhamnose operon regulatory protein rhaS</fullName>
    </submittedName>
</protein>
<dbReference type="SMART" id="SM00342">
    <property type="entry name" value="HTH_ARAC"/>
    <property type="match status" value="1"/>
</dbReference>
<proteinExistence type="predicted"/>
<name>A0A4U8VW87_9NOCA</name>
<feature type="compositionally biased region" description="Polar residues" evidence="4">
    <location>
        <begin position="328"/>
        <end position="338"/>
    </location>
</feature>
<sequence length="338" mass="37052">MPEHRPTVQTLQAASPDDWPRVCGEAFVPVNMAVDETFRGSIRQIGFAGIGISRVDTMPVVLRRSASLIAKDPREDLFLVMHLSGRGWVDQTSRTARLAANTAAVIATHRPYRLSFDTPVRELVLQVPRARLRLGEAALRETTGRLIEGGPPGLTLLAHVMIGVLAEGCPPGTTDQLAETVTELLAAVLRPDACGAAHRPLSGEALLHTARAYMRRHLTDPGLDVAAVAAAHSISRRYLEQLFARAGDSPAAYLRRLRLAEAKRLLRDTPETIANIAHLAGFNDVNTFTRAFRRAHEVTPREWRRELLEPHDRQRNRGRGAVPDNVSPDCQPTSGRGG</sequence>
<dbReference type="InterPro" id="IPR035418">
    <property type="entry name" value="AraC-bd_2"/>
</dbReference>
<keyword evidence="3" id="KW-0804">Transcription</keyword>
<dbReference type="Pfam" id="PF12833">
    <property type="entry name" value="HTH_18"/>
    <property type="match status" value="1"/>
</dbReference>
<dbReference type="GO" id="GO:0003700">
    <property type="term" value="F:DNA-binding transcription factor activity"/>
    <property type="evidence" value="ECO:0007669"/>
    <property type="project" value="InterPro"/>
</dbReference>
<keyword evidence="2" id="KW-0238">DNA-binding</keyword>
<dbReference type="AlphaFoldDB" id="A0A4U8VW87"/>
<keyword evidence="1" id="KW-0805">Transcription regulation</keyword>
<evidence type="ECO:0000256" key="3">
    <source>
        <dbReference type="ARBA" id="ARBA00023163"/>
    </source>
</evidence>
<feature type="region of interest" description="Disordered" evidence="4">
    <location>
        <begin position="305"/>
        <end position="338"/>
    </location>
</feature>
<dbReference type="SUPFAM" id="SSF46689">
    <property type="entry name" value="Homeodomain-like"/>
    <property type="match status" value="1"/>
</dbReference>